<organism evidence="1 2">
    <name type="scientific">Coemansia nantahalensis</name>
    <dbReference type="NCBI Taxonomy" id="2789366"/>
    <lineage>
        <taxon>Eukaryota</taxon>
        <taxon>Fungi</taxon>
        <taxon>Fungi incertae sedis</taxon>
        <taxon>Zoopagomycota</taxon>
        <taxon>Kickxellomycotina</taxon>
        <taxon>Kickxellomycetes</taxon>
        <taxon>Kickxellales</taxon>
        <taxon>Kickxellaceae</taxon>
        <taxon>Coemansia</taxon>
    </lineage>
</organism>
<accession>A0ACC1K1R7</accession>
<dbReference type="Proteomes" id="UP001140234">
    <property type="component" value="Unassembled WGS sequence"/>
</dbReference>
<proteinExistence type="predicted"/>
<keyword evidence="2" id="KW-1185">Reference proteome</keyword>
<evidence type="ECO:0000313" key="2">
    <source>
        <dbReference type="Proteomes" id="UP001140234"/>
    </source>
</evidence>
<comment type="caution">
    <text evidence="1">The sequence shown here is derived from an EMBL/GenBank/DDBJ whole genome shotgun (WGS) entry which is preliminary data.</text>
</comment>
<evidence type="ECO:0000313" key="1">
    <source>
        <dbReference type="EMBL" id="KAJ2771671.1"/>
    </source>
</evidence>
<dbReference type="EMBL" id="JANBUJ010000497">
    <property type="protein sequence ID" value="KAJ2771671.1"/>
    <property type="molecule type" value="Genomic_DNA"/>
</dbReference>
<sequence>MSLAEGHYRLALAYARVSGIRLNRKQATTTRRPRDPDRPKRPPTAYLLFSVDKRPSVNAEFPGLRSQDVASKIGEAWRGLDTQARERYTDIAAGLRKKYFSDVKAYKRKLFDGHVPLDDEDEDEDEEDIDAADDDGIDTAASQEPDLSQLTPAATNGQAKRKKRRPAEPGSEKPRKSKSKGDAGDAEAPKKKKKKRTKAAAE</sequence>
<name>A0ACC1K1R7_9FUNG</name>
<protein>
    <submittedName>
        <fullName evidence="1">High mobility group box 1</fullName>
    </submittedName>
</protein>
<gene>
    <name evidence="1" type="primary">HMGB1_1</name>
    <name evidence="1" type="ORF">IWQ57_002105</name>
</gene>
<reference evidence="1" key="1">
    <citation type="submission" date="2022-07" db="EMBL/GenBank/DDBJ databases">
        <title>Phylogenomic reconstructions and comparative analyses of Kickxellomycotina fungi.</title>
        <authorList>
            <person name="Reynolds N.K."/>
            <person name="Stajich J.E."/>
            <person name="Barry K."/>
            <person name="Grigoriev I.V."/>
            <person name="Crous P."/>
            <person name="Smith M.E."/>
        </authorList>
    </citation>
    <scope>NUCLEOTIDE SEQUENCE</scope>
    <source>
        <strain evidence="1">CBS 109366</strain>
    </source>
</reference>